<organism evidence="3 4">
    <name type="scientific">Paragonimus westermani</name>
    <dbReference type="NCBI Taxonomy" id="34504"/>
    <lineage>
        <taxon>Eukaryota</taxon>
        <taxon>Metazoa</taxon>
        <taxon>Spiralia</taxon>
        <taxon>Lophotrochozoa</taxon>
        <taxon>Platyhelminthes</taxon>
        <taxon>Trematoda</taxon>
        <taxon>Digenea</taxon>
        <taxon>Plagiorchiida</taxon>
        <taxon>Troglotremata</taxon>
        <taxon>Troglotrematidae</taxon>
        <taxon>Paragonimus</taxon>
    </lineage>
</organism>
<evidence type="ECO:0000259" key="2">
    <source>
        <dbReference type="SMART" id="SM00642"/>
    </source>
</evidence>
<name>A0A8T0DLS5_9TREM</name>
<comment type="caution">
    <text evidence="3">The sequence shown here is derived from an EMBL/GenBank/DDBJ whole genome shotgun (WGS) entry which is preliminary data.</text>
</comment>
<dbReference type="SUPFAM" id="SSF51445">
    <property type="entry name" value="(Trans)glycosidases"/>
    <property type="match status" value="1"/>
</dbReference>
<dbReference type="GO" id="GO:0015173">
    <property type="term" value="F:aromatic amino acid transmembrane transporter activity"/>
    <property type="evidence" value="ECO:0007669"/>
    <property type="project" value="TreeGrafter"/>
</dbReference>
<dbReference type="GO" id="GO:0016324">
    <property type="term" value="C:apical plasma membrane"/>
    <property type="evidence" value="ECO:0007669"/>
    <property type="project" value="TreeGrafter"/>
</dbReference>
<dbReference type="GO" id="GO:1903801">
    <property type="term" value="P:L-leucine import across plasma membrane"/>
    <property type="evidence" value="ECO:0007669"/>
    <property type="project" value="TreeGrafter"/>
</dbReference>
<protein>
    <recommendedName>
        <fullName evidence="2">Glycosyl hydrolase family 13 catalytic domain-containing protein</fullName>
    </recommendedName>
</protein>
<dbReference type="InterPro" id="IPR017853">
    <property type="entry name" value="GH"/>
</dbReference>
<dbReference type="Pfam" id="PF00128">
    <property type="entry name" value="Alpha-amylase"/>
    <property type="match status" value="1"/>
</dbReference>
<dbReference type="InterPro" id="IPR031984">
    <property type="entry name" value="SLC3A2_N"/>
</dbReference>
<dbReference type="Gene3D" id="3.20.20.80">
    <property type="entry name" value="Glycosidases"/>
    <property type="match status" value="2"/>
</dbReference>
<dbReference type="AlphaFoldDB" id="A0A8T0DLS5"/>
<sequence>MNGGDLEGAVNGEEVTFLPHKKPVLENNICNGKGFAPFLTREDLLRLDKEEPIWRRIRIVMMVVFWVLWFGLLAASIVIIVLTPKCPPTPKLNFWQSKVGYWVDPFAFRDSGNDFIGDFKGLIEKLDYIKDTVGAGFVILGSFVSGHYTNTKNRLGLVENFTDVDSALGGMNDFRTLIKAFHRKGVEVVVTLDFNSISLSNSWASQPSFLQASTNEAMVSRAGVPAVVTTADGSFYSVSDDNAVDLDLKSESVFLSLTVLMGFYYRTPRFMSKSFLEAQMFQTASSRVLRQTNGLKAFRQARFLQMGVSSLYKRSGRLLMTFQPSPADKGMSFNSTVLNLVRLLAVDAGDVGFGLQDKPDIALKFLGTSDSPAAHMVVSRQFAKYRGWKVSPAVESWEVSSVTSYNKVSGQFKSSLALITASPSDPRHADILSLASILLLPGTPLLYYGSELAVSITPTTTPPKNIYPISKVPFPNLSVRDSELVCQLPMPWDQSGMGFSSALSGDTFRAYLKEFAVSETVESALSFGRGHTPFNMVEQLIRLRQKPSLLWGEFEELGFGNSANTEGVELFTRTATGHPPFIIAFLNLKLDYGGVFNFTNVCPQVIPRLTYPLRTELVPDKAVSSSRIYLKANNESAVYVFECA</sequence>
<keyword evidence="1" id="KW-1133">Transmembrane helix</keyword>
<dbReference type="OrthoDB" id="1740265at2759"/>
<gene>
    <name evidence="3" type="ORF">P879_06899</name>
</gene>
<dbReference type="EMBL" id="JTDF01002658">
    <property type="protein sequence ID" value="KAF8568580.1"/>
    <property type="molecule type" value="Genomic_DNA"/>
</dbReference>
<dbReference type="GO" id="GO:0016323">
    <property type="term" value="C:basolateral plasma membrane"/>
    <property type="evidence" value="ECO:0007669"/>
    <property type="project" value="TreeGrafter"/>
</dbReference>
<dbReference type="PANTHER" id="PTHR46673:SF1">
    <property type="entry name" value="4F2 CELL-SURFACE ANTIGEN HEAVY CHAIN"/>
    <property type="match status" value="1"/>
</dbReference>
<dbReference type="Proteomes" id="UP000699462">
    <property type="component" value="Unassembled WGS sequence"/>
</dbReference>
<dbReference type="GO" id="GO:0005975">
    <property type="term" value="P:carbohydrate metabolic process"/>
    <property type="evidence" value="ECO:0007669"/>
    <property type="project" value="InterPro"/>
</dbReference>
<keyword evidence="4" id="KW-1185">Reference proteome</keyword>
<dbReference type="GO" id="GO:0015180">
    <property type="term" value="F:L-alanine transmembrane transporter activity"/>
    <property type="evidence" value="ECO:0007669"/>
    <property type="project" value="TreeGrafter"/>
</dbReference>
<dbReference type="InterPro" id="IPR042280">
    <property type="entry name" value="SLC3A2"/>
</dbReference>
<keyword evidence="1" id="KW-0472">Membrane</keyword>
<evidence type="ECO:0000313" key="3">
    <source>
        <dbReference type="EMBL" id="KAF8568580.1"/>
    </source>
</evidence>
<proteinExistence type="predicted"/>
<feature type="domain" description="Glycosyl hydrolase family 13 catalytic" evidence="2">
    <location>
        <begin position="105"/>
        <end position="509"/>
    </location>
</feature>
<reference evidence="3 4" key="1">
    <citation type="submission" date="2019-07" db="EMBL/GenBank/DDBJ databases">
        <title>Annotation for the trematode Paragonimus westermani.</title>
        <authorList>
            <person name="Choi Y.-J."/>
        </authorList>
    </citation>
    <scope>NUCLEOTIDE SEQUENCE [LARGE SCALE GENOMIC DNA]</scope>
    <source>
        <strain evidence="3">180907_Pwestermani</strain>
    </source>
</reference>
<dbReference type="PANTHER" id="PTHR46673">
    <property type="entry name" value="4F2 CELL-SURFACE ANTIGEN HEAVY CHAIN"/>
    <property type="match status" value="1"/>
</dbReference>
<feature type="transmembrane region" description="Helical" evidence="1">
    <location>
        <begin position="59"/>
        <end position="82"/>
    </location>
</feature>
<dbReference type="GO" id="GO:1904273">
    <property type="term" value="P:L-alanine import across plasma membrane"/>
    <property type="evidence" value="ECO:0007669"/>
    <property type="project" value="TreeGrafter"/>
</dbReference>
<evidence type="ECO:0000313" key="4">
    <source>
        <dbReference type="Proteomes" id="UP000699462"/>
    </source>
</evidence>
<dbReference type="GO" id="GO:0015823">
    <property type="term" value="P:phenylalanine transport"/>
    <property type="evidence" value="ECO:0007669"/>
    <property type="project" value="TreeGrafter"/>
</dbReference>
<dbReference type="GO" id="GO:0015190">
    <property type="term" value="F:L-leucine transmembrane transporter activity"/>
    <property type="evidence" value="ECO:0007669"/>
    <property type="project" value="TreeGrafter"/>
</dbReference>
<keyword evidence="1" id="KW-0812">Transmembrane</keyword>
<dbReference type="Pfam" id="PF16028">
    <property type="entry name" value="SLC3A2_N"/>
    <property type="match status" value="1"/>
</dbReference>
<evidence type="ECO:0000256" key="1">
    <source>
        <dbReference type="SAM" id="Phobius"/>
    </source>
</evidence>
<accession>A0A8T0DLS5</accession>
<dbReference type="InterPro" id="IPR006047">
    <property type="entry name" value="GH13_cat_dom"/>
</dbReference>
<dbReference type="SMART" id="SM00642">
    <property type="entry name" value="Aamy"/>
    <property type="match status" value="1"/>
</dbReference>